<name>A0AA87ZMH0_FICCA</name>
<dbReference type="Proteomes" id="UP001187192">
    <property type="component" value="Unassembled WGS sequence"/>
</dbReference>
<organism evidence="1 2">
    <name type="scientific">Ficus carica</name>
    <name type="common">Common fig</name>
    <dbReference type="NCBI Taxonomy" id="3494"/>
    <lineage>
        <taxon>Eukaryota</taxon>
        <taxon>Viridiplantae</taxon>
        <taxon>Streptophyta</taxon>
        <taxon>Embryophyta</taxon>
        <taxon>Tracheophyta</taxon>
        <taxon>Spermatophyta</taxon>
        <taxon>Magnoliopsida</taxon>
        <taxon>eudicotyledons</taxon>
        <taxon>Gunneridae</taxon>
        <taxon>Pentapetalae</taxon>
        <taxon>rosids</taxon>
        <taxon>fabids</taxon>
        <taxon>Rosales</taxon>
        <taxon>Moraceae</taxon>
        <taxon>Ficeae</taxon>
        <taxon>Ficus</taxon>
    </lineage>
</organism>
<comment type="caution">
    <text evidence="1">The sequence shown here is derived from an EMBL/GenBank/DDBJ whole genome shotgun (WGS) entry which is preliminary data.</text>
</comment>
<reference evidence="1" key="1">
    <citation type="submission" date="2023-07" db="EMBL/GenBank/DDBJ databases">
        <title>draft genome sequence of fig (Ficus carica).</title>
        <authorList>
            <person name="Takahashi T."/>
            <person name="Nishimura K."/>
        </authorList>
    </citation>
    <scope>NUCLEOTIDE SEQUENCE</scope>
</reference>
<dbReference type="GO" id="GO:0005762">
    <property type="term" value="C:mitochondrial large ribosomal subunit"/>
    <property type="evidence" value="ECO:0007669"/>
    <property type="project" value="TreeGrafter"/>
</dbReference>
<evidence type="ECO:0000313" key="1">
    <source>
        <dbReference type="EMBL" id="GMN39839.1"/>
    </source>
</evidence>
<sequence length="95" mass="10763">MAFRGREMMKNIVKKVGEKNLTKGTKESLKKFVPDSNIVMNRAKRGIFAGKHIRFGNRVSEDGGNNNFIVSVLELSYDELVFDFIALNEFGMQCS</sequence>
<proteinExistence type="predicted"/>
<dbReference type="InterPro" id="IPR026569">
    <property type="entry name" value="Ribosomal_bL28"/>
</dbReference>
<dbReference type="PANTHER" id="PTHR13528">
    <property type="entry name" value="39S RIBOSOMAL PROTEIN L28, MITOCHONDRIAL"/>
    <property type="match status" value="1"/>
</dbReference>
<accession>A0AA87ZMH0</accession>
<protein>
    <submittedName>
        <fullName evidence="1">Uncharacterized protein</fullName>
    </submittedName>
</protein>
<dbReference type="GO" id="GO:0003735">
    <property type="term" value="F:structural constituent of ribosome"/>
    <property type="evidence" value="ECO:0007669"/>
    <property type="project" value="InterPro"/>
</dbReference>
<gene>
    <name evidence="1" type="ORF">TIFTF001_009067</name>
</gene>
<evidence type="ECO:0000313" key="2">
    <source>
        <dbReference type="Proteomes" id="UP001187192"/>
    </source>
</evidence>
<dbReference type="AlphaFoldDB" id="A0AA87ZMH0"/>
<dbReference type="EMBL" id="BTGU01000010">
    <property type="protein sequence ID" value="GMN39839.1"/>
    <property type="molecule type" value="Genomic_DNA"/>
</dbReference>
<dbReference type="PANTHER" id="PTHR13528:SF2">
    <property type="entry name" value="LARGE RIBOSOMAL SUBUNIT PROTEIN BL28M"/>
    <property type="match status" value="1"/>
</dbReference>
<keyword evidence="2" id="KW-1185">Reference proteome</keyword>